<name>X1VSV7_9ZZZZ</name>
<organism evidence="1">
    <name type="scientific">marine sediment metagenome</name>
    <dbReference type="NCBI Taxonomy" id="412755"/>
    <lineage>
        <taxon>unclassified sequences</taxon>
        <taxon>metagenomes</taxon>
        <taxon>ecological metagenomes</taxon>
    </lineage>
</organism>
<dbReference type="AlphaFoldDB" id="X1VSV7"/>
<sequence length="32" mass="3702">RVTTYKGKNFGEAFLHIQLIGDQYTDKKDNNS</sequence>
<protein>
    <submittedName>
        <fullName evidence="1">Uncharacterized protein</fullName>
    </submittedName>
</protein>
<dbReference type="EMBL" id="BARW01035952">
    <property type="protein sequence ID" value="GAJ23907.1"/>
    <property type="molecule type" value="Genomic_DNA"/>
</dbReference>
<proteinExistence type="predicted"/>
<accession>X1VSV7</accession>
<reference evidence="1" key="1">
    <citation type="journal article" date="2014" name="Front. Microbiol.">
        <title>High frequency of phylogenetically diverse reductive dehalogenase-homologous genes in deep subseafloor sedimentary metagenomes.</title>
        <authorList>
            <person name="Kawai M."/>
            <person name="Futagami T."/>
            <person name="Toyoda A."/>
            <person name="Takaki Y."/>
            <person name="Nishi S."/>
            <person name="Hori S."/>
            <person name="Arai W."/>
            <person name="Tsubouchi T."/>
            <person name="Morono Y."/>
            <person name="Uchiyama I."/>
            <person name="Ito T."/>
            <person name="Fujiyama A."/>
            <person name="Inagaki F."/>
            <person name="Takami H."/>
        </authorList>
    </citation>
    <scope>NUCLEOTIDE SEQUENCE</scope>
    <source>
        <strain evidence="1">Expedition CK06-06</strain>
    </source>
</reference>
<evidence type="ECO:0000313" key="1">
    <source>
        <dbReference type="EMBL" id="GAJ23907.1"/>
    </source>
</evidence>
<gene>
    <name evidence="1" type="ORF">S12H4_55957</name>
</gene>
<comment type="caution">
    <text evidence="1">The sequence shown here is derived from an EMBL/GenBank/DDBJ whole genome shotgun (WGS) entry which is preliminary data.</text>
</comment>
<feature type="non-terminal residue" evidence="1">
    <location>
        <position position="1"/>
    </location>
</feature>